<dbReference type="AlphaFoldDB" id="G4WVF7"/>
<dbReference type="Gene3D" id="3.40.190.150">
    <property type="entry name" value="Bordetella uptake gene, domain 1"/>
    <property type="match status" value="1"/>
</dbReference>
<comment type="similarity">
    <text evidence="1">Belongs to the UPF0065 (bug) family.</text>
</comment>
<feature type="region of interest" description="Disordered" evidence="2">
    <location>
        <begin position="276"/>
        <end position="297"/>
    </location>
</feature>
<keyword evidence="3" id="KW-0732">Signal</keyword>
<dbReference type="PANTHER" id="PTHR42928">
    <property type="entry name" value="TRICARBOXYLATE-BINDING PROTEIN"/>
    <property type="match status" value="1"/>
</dbReference>
<dbReference type="Gene3D" id="3.40.190.10">
    <property type="entry name" value="Periplasmic binding protein-like II"/>
    <property type="match status" value="1"/>
</dbReference>
<name>G4WVF7_9BACT</name>
<dbReference type="EMBL" id="JF429409">
    <property type="protein sequence ID" value="AEQ20409.1"/>
    <property type="molecule type" value="Genomic_DNA"/>
</dbReference>
<keyword evidence="4" id="KW-0675">Receptor</keyword>
<accession>G4WVF7</accession>
<proteinExistence type="inferred from homology"/>
<evidence type="ECO:0000256" key="1">
    <source>
        <dbReference type="ARBA" id="ARBA00006987"/>
    </source>
</evidence>
<dbReference type="InterPro" id="IPR005064">
    <property type="entry name" value="BUG"/>
</dbReference>
<organism evidence="4">
    <name type="scientific">uncultured bacterium CSL12</name>
    <dbReference type="NCBI Taxonomy" id="1091567"/>
    <lineage>
        <taxon>Bacteria</taxon>
        <taxon>environmental samples</taxon>
    </lineage>
</organism>
<feature type="signal peptide" evidence="3">
    <location>
        <begin position="1"/>
        <end position="24"/>
    </location>
</feature>
<evidence type="ECO:0000256" key="3">
    <source>
        <dbReference type="SAM" id="SignalP"/>
    </source>
</evidence>
<reference evidence="4" key="1">
    <citation type="journal article" date="2000" name="J. Am. Chem. Soc.">
        <title>Long-Chain N-Acyl Amino Acid Antibiotics Isolated from Heterologously Expressed Environmental DNA.</title>
        <authorList>
            <person name="Brady S.F."/>
            <person name="Clardy J."/>
        </authorList>
    </citation>
    <scope>NUCLEOTIDE SEQUENCE</scope>
</reference>
<feature type="chain" id="PRO_5003470730" evidence="3">
    <location>
        <begin position="25"/>
        <end position="353"/>
    </location>
</feature>
<evidence type="ECO:0000313" key="4">
    <source>
        <dbReference type="EMBL" id="AEQ20409.1"/>
    </source>
</evidence>
<evidence type="ECO:0000256" key="2">
    <source>
        <dbReference type="SAM" id="MobiDB-lite"/>
    </source>
</evidence>
<sequence>MRDAIRRKSLAGVLIAAFATGAYAADTYPTKPVRVLVPYAPGGATDIIARHVTLKLSEATGQQFIVDNRAGASGNIALELAARAVPDGYTLLVGNVSTNAINETTFTQSLQTVPSRDLAGVTNLIEIPHIVAATPGLPANDIRQFVELAKRPDSRINYGSAGIGTYPHLDMVVFAKSAGINVTHVPFKGGAGQMVPGLISGEVQVMFVNLASSLPQVRAGRMKALATTAPQRLPELPNVATQGRTGLSRHRHQRMERHVRPCGGAQARFTAHIPASGRHPAASGIQGDAGETADDGERQRIASGIYRVRKNGNPQVGNRGQGKQYQDRVKLAARVKSVNCNATIRALPRTAKT</sequence>
<dbReference type="CDD" id="cd07012">
    <property type="entry name" value="PBP2_Bug_TTT"/>
    <property type="match status" value="1"/>
</dbReference>
<dbReference type="InterPro" id="IPR042100">
    <property type="entry name" value="Bug_dom1"/>
</dbReference>
<reference evidence="4" key="2">
    <citation type="journal article" date="2011" name="J. Bacteriol.">
        <title>Long-chain N-acyl amino acid synthases are linked to the putative PEP-CTERM/exosortase protein-sorting system in Gram-negative bacteria.</title>
        <authorList>
            <person name="Craig J.W."/>
            <person name="Cherry M.A."/>
            <person name="Brady S.F."/>
        </authorList>
    </citation>
    <scope>NUCLEOTIDE SEQUENCE</scope>
</reference>
<dbReference type="PANTHER" id="PTHR42928:SF5">
    <property type="entry name" value="BLR1237 PROTEIN"/>
    <property type="match status" value="1"/>
</dbReference>
<dbReference type="Pfam" id="PF03401">
    <property type="entry name" value="TctC"/>
    <property type="match status" value="1"/>
</dbReference>
<protein>
    <submittedName>
        <fullName evidence="4">Tripartite tricarboxylate transporter family receptor protein</fullName>
    </submittedName>
</protein>